<gene>
    <name evidence="5" type="ORF">SCAR479_13506</name>
</gene>
<evidence type="ECO:0000259" key="4">
    <source>
        <dbReference type="PROSITE" id="PS51212"/>
    </source>
</evidence>
<dbReference type="Pfam" id="PF02777">
    <property type="entry name" value="Sod_Fe_C"/>
    <property type="match status" value="2"/>
</dbReference>
<proteinExistence type="predicted"/>
<dbReference type="InterPro" id="IPR019832">
    <property type="entry name" value="Mn/Fe_SOD_C"/>
</dbReference>
<accession>A0ABR2X7P5</accession>
<evidence type="ECO:0000256" key="2">
    <source>
        <dbReference type="SAM" id="Phobius"/>
    </source>
</evidence>
<dbReference type="EMBL" id="JARVKM010000110">
    <property type="protein sequence ID" value="KAK9769788.1"/>
    <property type="molecule type" value="Genomic_DNA"/>
</dbReference>
<feature type="transmembrane region" description="Helical" evidence="2">
    <location>
        <begin position="164"/>
        <end position="182"/>
    </location>
</feature>
<feature type="signal peptide" evidence="3">
    <location>
        <begin position="1"/>
        <end position="30"/>
    </location>
</feature>
<dbReference type="SMART" id="SM00321">
    <property type="entry name" value="WSC"/>
    <property type="match status" value="1"/>
</dbReference>
<evidence type="ECO:0000313" key="6">
    <source>
        <dbReference type="Proteomes" id="UP001465668"/>
    </source>
</evidence>
<dbReference type="PANTHER" id="PTHR43595:SF2">
    <property type="entry name" value="SMALL RIBOSOMAL SUBUNIT PROTEIN MS42"/>
    <property type="match status" value="1"/>
</dbReference>
<dbReference type="Gene3D" id="3.55.40.20">
    <property type="entry name" value="Iron/manganese superoxide dismutase, C-terminal domain"/>
    <property type="match status" value="1"/>
</dbReference>
<dbReference type="InterPro" id="IPR036314">
    <property type="entry name" value="SOD_C_sf"/>
</dbReference>
<keyword evidence="2" id="KW-0812">Transmembrane</keyword>
<dbReference type="InterPro" id="IPR002889">
    <property type="entry name" value="WSC_carb-bd"/>
</dbReference>
<dbReference type="GO" id="GO:0005840">
    <property type="term" value="C:ribosome"/>
    <property type="evidence" value="ECO:0007669"/>
    <property type="project" value="UniProtKB-KW"/>
</dbReference>
<dbReference type="Pfam" id="PF01822">
    <property type="entry name" value="WSC"/>
    <property type="match status" value="1"/>
</dbReference>
<feature type="domain" description="WSC" evidence="4">
    <location>
        <begin position="41"/>
        <end position="144"/>
    </location>
</feature>
<dbReference type="Proteomes" id="UP001465668">
    <property type="component" value="Unassembled WGS sequence"/>
</dbReference>
<keyword evidence="2" id="KW-0472">Membrane</keyword>
<dbReference type="SUPFAM" id="SSF54719">
    <property type="entry name" value="Fe,Mn superoxide dismutase (SOD), C-terminal domain"/>
    <property type="match status" value="1"/>
</dbReference>
<dbReference type="PANTHER" id="PTHR43595">
    <property type="entry name" value="37S RIBOSOMAL PROTEIN S26, MITOCHONDRIAL"/>
    <property type="match status" value="1"/>
</dbReference>
<keyword evidence="3" id="KW-0732">Signal</keyword>
<comment type="function">
    <text evidence="1">Component of the mitochondrial ribosome (mitoribosome), a dedicated translation machinery responsible for the synthesis of mitochondrial genome-encoded proteins, including at least some of the essential transmembrane subunits of the mitochondrial respiratory chain. The mitoribosomes are attached to the mitochondrial inner membrane and translation products are cotranslationally integrated into the membrane.</text>
</comment>
<dbReference type="InterPro" id="IPR036324">
    <property type="entry name" value="Mn/Fe_SOD_N_sf"/>
</dbReference>
<feature type="chain" id="PRO_5045477319" evidence="3">
    <location>
        <begin position="31"/>
        <end position="550"/>
    </location>
</feature>
<protein>
    <submittedName>
        <fullName evidence="5">37S ribosomal protein</fullName>
    </submittedName>
</protein>
<dbReference type="SUPFAM" id="SSF46609">
    <property type="entry name" value="Fe,Mn superoxide dismutase (SOD), N-terminal domain"/>
    <property type="match status" value="1"/>
</dbReference>
<name>A0ABR2X7P5_9PEZI</name>
<keyword evidence="6" id="KW-1185">Reference proteome</keyword>
<keyword evidence="2" id="KW-1133">Transmembrane helix</keyword>
<keyword evidence="5" id="KW-0689">Ribosomal protein</keyword>
<reference evidence="5 6" key="1">
    <citation type="submission" date="2024-02" db="EMBL/GenBank/DDBJ databases">
        <title>First draft genome assembly of two strains of Seiridium cardinale.</title>
        <authorList>
            <person name="Emiliani G."/>
            <person name="Scali E."/>
        </authorList>
    </citation>
    <scope>NUCLEOTIDE SEQUENCE [LARGE SCALE GENOMIC DNA]</scope>
    <source>
        <strain evidence="5 6">BM-138-000479</strain>
    </source>
</reference>
<evidence type="ECO:0000256" key="1">
    <source>
        <dbReference type="ARBA" id="ARBA00037226"/>
    </source>
</evidence>
<comment type="caution">
    <text evidence="5">The sequence shown here is derived from an EMBL/GenBank/DDBJ whole genome shotgun (WGS) entry which is preliminary data.</text>
</comment>
<organism evidence="5 6">
    <name type="scientific">Seiridium cardinale</name>
    <dbReference type="NCBI Taxonomy" id="138064"/>
    <lineage>
        <taxon>Eukaryota</taxon>
        <taxon>Fungi</taxon>
        <taxon>Dikarya</taxon>
        <taxon>Ascomycota</taxon>
        <taxon>Pezizomycotina</taxon>
        <taxon>Sordariomycetes</taxon>
        <taxon>Xylariomycetidae</taxon>
        <taxon>Amphisphaeriales</taxon>
        <taxon>Sporocadaceae</taxon>
        <taxon>Seiridium</taxon>
    </lineage>
</organism>
<dbReference type="PROSITE" id="PS51212">
    <property type="entry name" value="WSC"/>
    <property type="match status" value="1"/>
</dbReference>
<evidence type="ECO:0000256" key="3">
    <source>
        <dbReference type="SAM" id="SignalP"/>
    </source>
</evidence>
<keyword evidence="5" id="KW-0687">Ribonucleoprotein</keyword>
<evidence type="ECO:0000313" key="5">
    <source>
        <dbReference type="EMBL" id="KAK9769788.1"/>
    </source>
</evidence>
<sequence>MLNALFLGKWLTSLLVGLLAITMFAPTAAAAGLQIYNASSTYHYAGCWNETTDIAQSSGARALPDVSLEQPGTMTVEVCLDFCAHNQSSSYKYAGLEYSRQCWCANRLSSLSTLLDDSACDTQCDGNKTEACGGSLKLSLYNITTSGGASAAGRLREQAWSLDSFMGLILVTVAVIGFLALARKQRPELLPLADPITGWTGQSVQGSRVAALPLKKSSSFARHRPRAPGCWRTTVDFFHRNTRTMFKPRLRIPRVSLPRQRPAPLFRRDLHQVPYLHIPGSPATEGIAGLLSEDGFNLAYTQYMQFAIEKLNALTAGTDLEQMPTRNIISKTAREPSQAPIFNYASMVHNTHFFFENLKPREEPKEELQADDTDPPNPIPEKLKVALEGSFSSMETLRLEMSSIANAMFGPGFVWLVKIRKLNEYRILTTYLAGSPYTDAHWRRQPIDTNTIEGPTSAEKTGYASEFFGRSALGAGADNGSQWAKNSAPGGIDVTPVLCLNTWEHVWLRDYGIGVGGYGGKRLYIENWWNCINWETVMEHAQLRDRDLKV</sequence>